<dbReference type="WBParaSite" id="PDA_v2.g9546.t1">
    <property type="protein sequence ID" value="PDA_v2.g9546.t1"/>
    <property type="gene ID" value="PDA_v2.g9546"/>
</dbReference>
<keyword evidence="6" id="KW-1185">Reference proteome</keyword>
<evidence type="ECO:0000259" key="5">
    <source>
        <dbReference type="Pfam" id="PF04500"/>
    </source>
</evidence>
<evidence type="ECO:0000313" key="7">
    <source>
        <dbReference type="WBParaSite" id="PDA_v2.g9546.t1"/>
    </source>
</evidence>
<evidence type="ECO:0000256" key="2">
    <source>
        <dbReference type="ARBA" id="ARBA00022771"/>
    </source>
</evidence>
<accession>A0A914QYX1</accession>
<evidence type="ECO:0000256" key="4">
    <source>
        <dbReference type="SAM" id="Phobius"/>
    </source>
</evidence>
<reference evidence="7" key="1">
    <citation type="submission" date="2022-11" db="UniProtKB">
        <authorList>
            <consortium name="WormBaseParasite"/>
        </authorList>
    </citation>
    <scope>IDENTIFICATION</scope>
</reference>
<name>A0A914QYX1_9BILA</name>
<dbReference type="GO" id="GO:0008270">
    <property type="term" value="F:zinc ion binding"/>
    <property type="evidence" value="ECO:0007669"/>
    <property type="project" value="UniProtKB-KW"/>
</dbReference>
<keyword evidence="4" id="KW-0472">Membrane</keyword>
<keyword evidence="3" id="KW-0862">Zinc</keyword>
<evidence type="ECO:0000256" key="1">
    <source>
        <dbReference type="ARBA" id="ARBA00022723"/>
    </source>
</evidence>
<keyword evidence="4" id="KW-0812">Transmembrane</keyword>
<keyword evidence="1" id="KW-0479">Metal-binding</keyword>
<feature type="domain" description="FLYWCH-type" evidence="5">
    <location>
        <begin position="13"/>
        <end position="67"/>
    </location>
</feature>
<proteinExistence type="predicted"/>
<keyword evidence="4" id="KW-1133">Transmembrane helix</keyword>
<evidence type="ECO:0000256" key="3">
    <source>
        <dbReference type="ARBA" id="ARBA00022833"/>
    </source>
</evidence>
<dbReference type="Pfam" id="PF04500">
    <property type="entry name" value="FLYWCH"/>
    <property type="match status" value="1"/>
</dbReference>
<sequence length="224" mass="24940">MHRIEIKKVKGNKNPRLFVNQYEFYFNNKTNTNIHWQCKNYKKCKCNGRAITNSILPNAILIKNDGHTCIPNLQSTIPLPTTPTSVPYYSDPTAAVYDASPLTTSVSVAATPSISPLINSEEDPNMLKARVFVGNLNEVCASREMLCNKNSPISYDRVLVNDFPQLDLIVIYYVTIGIIALIFIHIALYPGEDTKYYTYVPAEDDKQATNAPIPVAPAAADVLL</sequence>
<dbReference type="InterPro" id="IPR007588">
    <property type="entry name" value="Znf_FLYWCH"/>
</dbReference>
<protein>
    <submittedName>
        <fullName evidence="7">FLYWCH-type domain-containing protein</fullName>
    </submittedName>
</protein>
<dbReference type="AlphaFoldDB" id="A0A914QYX1"/>
<dbReference type="Proteomes" id="UP000887578">
    <property type="component" value="Unplaced"/>
</dbReference>
<evidence type="ECO:0000313" key="6">
    <source>
        <dbReference type="Proteomes" id="UP000887578"/>
    </source>
</evidence>
<organism evidence="6 7">
    <name type="scientific">Panagrolaimus davidi</name>
    <dbReference type="NCBI Taxonomy" id="227884"/>
    <lineage>
        <taxon>Eukaryota</taxon>
        <taxon>Metazoa</taxon>
        <taxon>Ecdysozoa</taxon>
        <taxon>Nematoda</taxon>
        <taxon>Chromadorea</taxon>
        <taxon>Rhabditida</taxon>
        <taxon>Tylenchina</taxon>
        <taxon>Panagrolaimomorpha</taxon>
        <taxon>Panagrolaimoidea</taxon>
        <taxon>Panagrolaimidae</taxon>
        <taxon>Panagrolaimus</taxon>
    </lineage>
</organism>
<feature type="transmembrane region" description="Helical" evidence="4">
    <location>
        <begin position="170"/>
        <end position="189"/>
    </location>
</feature>
<dbReference type="Gene3D" id="2.20.25.240">
    <property type="match status" value="1"/>
</dbReference>
<keyword evidence="2" id="KW-0863">Zinc-finger</keyword>